<sequence length="73" mass="8201">MSMYSKQDRVMFIYSKQNRVRLAASGGRTTVKSGGLRDLANVANQIPAKVHLFSRENEKVGEIPAIVHPFRDI</sequence>
<dbReference type="Proteomes" id="UP000682811">
    <property type="component" value="Unassembled WGS sequence"/>
</dbReference>
<protein>
    <submittedName>
        <fullName evidence="1">Uncharacterized protein</fullName>
    </submittedName>
</protein>
<reference evidence="1 2" key="1">
    <citation type="submission" date="2021-03" db="EMBL/GenBank/DDBJ databases">
        <title>Antimicrobial resistance genes in bacteria isolated from Japanese honey, and their potential for conferring macrolide and lincosamide resistance in the American foulbrood pathogen Paenibacillus larvae.</title>
        <authorList>
            <person name="Okamoto M."/>
            <person name="Kumagai M."/>
            <person name="Kanamori H."/>
            <person name="Takamatsu D."/>
        </authorList>
    </citation>
    <scope>NUCLEOTIDE SEQUENCE [LARGE SCALE GENOMIC DNA]</scope>
    <source>
        <strain evidence="1 2">J34TS1</strain>
    </source>
</reference>
<accession>A0A919YEN1</accession>
<proteinExistence type="predicted"/>
<gene>
    <name evidence="1" type="ORF">J34TS1_30280</name>
</gene>
<evidence type="ECO:0000313" key="2">
    <source>
        <dbReference type="Proteomes" id="UP000682811"/>
    </source>
</evidence>
<evidence type="ECO:0000313" key="1">
    <source>
        <dbReference type="EMBL" id="GIO48263.1"/>
    </source>
</evidence>
<comment type="caution">
    <text evidence="1">The sequence shown here is derived from an EMBL/GenBank/DDBJ whole genome shotgun (WGS) entry which is preliminary data.</text>
</comment>
<name>A0A919YEN1_9BACL</name>
<keyword evidence="2" id="KW-1185">Reference proteome</keyword>
<dbReference type="AlphaFoldDB" id="A0A919YEN1"/>
<dbReference type="EMBL" id="BORT01000012">
    <property type="protein sequence ID" value="GIO48263.1"/>
    <property type="molecule type" value="Genomic_DNA"/>
</dbReference>
<organism evidence="1 2">
    <name type="scientific">Paenibacillus azoreducens</name>
    <dbReference type="NCBI Taxonomy" id="116718"/>
    <lineage>
        <taxon>Bacteria</taxon>
        <taxon>Bacillati</taxon>
        <taxon>Bacillota</taxon>
        <taxon>Bacilli</taxon>
        <taxon>Bacillales</taxon>
        <taxon>Paenibacillaceae</taxon>
        <taxon>Paenibacillus</taxon>
    </lineage>
</organism>